<dbReference type="Proteomes" id="UP000294829">
    <property type="component" value="Unassembled WGS sequence"/>
</dbReference>
<name>A0A4R5VYW6_9BURK</name>
<reference evidence="1 2" key="1">
    <citation type="submission" date="2019-03" db="EMBL/GenBank/DDBJ databases">
        <title>Sapientia aquatica gen. nov., sp. nov., isolated from a crater lake.</title>
        <authorList>
            <person name="Felfoldi T."/>
            <person name="Szabo A."/>
            <person name="Toth E."/>
            <person name="Schumann P."/>
            <person name="Keki Z."/>
            <person name="Marialigeti K."/>
            <person name="Mathe I."/>
        </authorList>
    </citation>
    <scope>NUCLEOTIDE SEQUENCE [LARGE SCALE GENOMIC DNA]</scope>
    <source>
        <strain evidence="1 2">SA-152</strain>
    </source>
</reference>
<sequence length="290" mass="32945">MAMYSLNKAAAQIIGELGLKSYSVTPAVLCEWSRKSDGQMLEIHVPFKGTLTASSGQELTLSQPRYFQLTAEALFEFETRTEVRISNLVSGKDSFVLDPPVLVKIETLRIDRQQVADLITSIQSIEKRHEFSLSEEMEEREIDHFNSTQHQVESFVREHTLQFPVLTQIIEQGQQVEVGNDHSHALVEAMQEDDAPFWQLVAPKDDDVLNKLIYSILQEKHDQQEPIPQVREVMNLCKVKNKYGVLIIANEIKYLDQSGKMQRANAANILKRIEQMTARQLVLGNTPIAA</sequence>
<organism evidence="1 2">
    <name type="scientific">Sapientia aquatica</name>
    <dbReference type="NCBI Taxonomy" id="1549640"/>
    <lineage>
        <taxon>Bacteria</taxon>
        <taxon>Pseudomonadati</taxon>
        <taxon>Pseudomonadota</taxon>
        <taxon>Betaproteobacteria</taxon>
        <taxon>Burkholderiales</taxon>
        <taxon>Oxalobacteraceae</taxon>
        <taxon>Sapientia</taxon>
    </lineage>
</organism>
<protein>
    <submittedName>
        <fullName evidence="1">Uncharacterized protein</fullName>
    </submittedName>
</protein>
<dbReference type="EMBL" id="SMYL01000008">
    <property type="protein sequence ID" value="TDK63768.1"/>
    <property type="molecule type" value="Genomic_DNA"/>
</dbReference>
<proteinExistence type="predicted"/>
<keyword evidence="2" id="KW-1185">Reference proteome</keyword>
<evidence type="ECO:0000313" key="1">
    <source>
        <dbReference type="EMBL" id="TDK63768.1"/>
    </source>
</evidence>
<dbReference type="RefSeq" id="WP_133329768.1">
    <property type="nucleotide sequence ID" value="NZ_SMYL01000008.1"/>
</dbReference>
<gene>
    <name evidence="1" type="ORF">E2I14_14475</name>
</gene>
<accession>A0A4R5VYW6</accession>
<evidence type="ECO:0000313" key="2">
    <source>
        <dbReference type="Proteomes" id="UP000294829"/>
    </source>
</evidence>
<dbReference type="AlphaFoldDB" id="A0A4R5VYW6"/>
<comment type="caution">
    <text evidence="1">The sequence shown here is derived from an EMBL/GenBank/DDBJ whole genome shotgun (WGS) entry which is preliminary data.</text>
</comment>